<organism evidence="16 17">
    <name type="scientific">Helicovermis profundi</name>
    <dbReference type="NCBI Taxonomy" id="3065157"/>
    <lineage>
        <taxon>Bacteria</taxon>
        <taxon>Bacillati</taxon>
        <taxon>Bacillota</taxon>
        <taxon>Clostridia</taxon>
        <taxon>Helicovermis</taxon>
    </lineage>
</organism>
<evidence type="ECO:0000256" key="6">
    <source>
        <dbReference type="ARBA" id="ARBA00022679"/>
    </source>
</evidence>
<dbReference type="InterPro" id="IPR012846">
    <property type="entry name" value="Acetolactate_synth_lsu"/>
</dbReference>
<evidence type="ECO:0000256" key="4">
    <source>
        <dbReference type="ARBA" id="ARBA00013145"/>
    </source>
</evidence>
<comment type="similarity">
    <text evidence="3 12">Belongs to the TPP enzyme family.</text>
</comment>
<keyword evidence="10 12" id="KW-0100">Branched-chain amino acid biosynthesis</keyword>
<gene>
    <name evidence="16" type="primary">ilvB</name>
    <name evidence="16" type="ORF">HLPR_06090</name>
</gene>
<dbReference type="EC" id="2.2.1.6" evidence="4 12"/>
<evidence type="ECO:0000259" key="15">
    <source>
        <dbReference type="Pfam" id="PF02776"/>
    </source>
</evidence>
<dbReference type="AlphaFoldDB" id="A0AAU9EFS5"/>
<dbReference type="Pfam" id="PF00205">
    <property type="entry name" value="TPP_enzyme_M"/>
    <property type="match status" value="1"/>
</dbReference>
<name>A0AAU9EFS5_9FIRM</name>
<dbReference type="PANTHER" id="PTHR18968">
    <property type="entry name" value="THIAMINE PYROPHOSPHATE ENZYMES"/>
    <property type="match status" value="1"/>
</dbReference>
<dbReference type="Gene3D" id="3.40.50.1220">
    <property type="entry name" value="TPP-binding domain"/>
    <property type="match status" value="1"/>
</dbReference>
<comment type="pathway">
    <text evidence="1 12">Amino-acid biosynthesis; L-isoleucine biosynthesis; L-isoleucine from 2-oxobutanoate: step 1/4.</text>
</comment>
<dbReference type="KEGG" id="hprf:HLPR_06090"/>
<dbReference type="RefSeq" id="WP_338536604.1">
    <property type="nucleotide sequence ID" value="NZ_AP028654.1"/>
</dbReference>
<evidence type="ECO:0000256" key="5">
    <source>
        <dbReference type="ARBA" id="ARBA00022605"/>
    </source>
</evidence>
<dbReference type="FunFam" id="3.40.50.1220:FF:000008">
    <property type="entry name" value="Acetolactate synthase"/>
    <property type="match status" value="1"/>
</dbReference>
<dbReference type="InterPro" id="IPR012000">
    <property type="entry name" value="Thiamin_PyroP_enz_cen_dom"/>
</dbReference>
<keyword evidence="9 12" id="KW-0786">Thiamine pyrophosphate</keyword>
<evidence type="ECO:0000256" key="2">
    <source>
        <dbReference type="ARBA" id="ARBA00005025"/>
    </source>
</evidence>
<dbReference type="Proteomes" id="UP001321786">
    <property type="component" value="Chromosome"/>
</dbReference>
<reference evidence="16 17" key="1">
    <citation type="submission" date="2023-08" db="EMBL/GenBank/DDBJ databases">
        <title>Helicovermis profunda gen. nov., sp. nov., a novel mesophilic, fermentative bacterium within the Bacillota from a deep-sea hydrothermal vent chimney.</title>
        <authorList>
            <person name="Miyazaki U."/>
            <person name="Mizutani D."/>
            <person name="Hashimoto Y."/>
            <person name="Tame A."/>
            <person name="Sawayama S."/>
            <person name="Miyazaki J."/>
            <person name="Takai K."/>
            <person name="Nakagawa S."/>
        </authorList>
    </citation>
    <scope>NUCLEOTIDE SEQUENCE [LARGE SCALE GENOMIC DNA]</scope>
    <source>
        <strain evidence="16 17">S502</strain>
    </source>
</reference>
<dbReference type="GO" id="GO:0050660">
    <property type="term" value="F:flavin adenine dinucleotide binding"/>
    <property type="evidence" value="ECO:0007669"/>
    <property type="project" value="InterPro"/>
</dbReference>
<proteinExistence type="inferred from homology"/>
<evidence type="ECO:0000256" key="9">
    <source>
        <dbReference type="ARBA" id="ARBA00023052"/>
    </source>
</evidence>
<dbReference type="CDD" id="cd07035">
    <property type="entry name" value="TPP_PYR_POX_like"/>
    <property type="match status" value="1"/>
</dbReference>
<dbReference type="PANTHER" id="PTHR18968:SF13">
    <property type="entry name" value="ACETOLACTATE SYNTHASE CATALYTIC SUBUNIT, MITOCHONDRIAL"/>
    <property type="match status" value="1"/>
</dbReference>
<dbReference type="GO" id="GO:0005948">
    <property type="term" value="C:acetolactate synthase complex"/>
    <property type="evidence" value="ECO:0007669"/>
    <property type="project" value="TreeGrafter"/>
</dbReference>
<dbReference type="Pfam" id="PF02776">
    <property type="entry name" value="TPP_enzyme_N"/>
    <property type="match status" value="1"/>
</dbReference>
<comment type="cofactor">
    <cofactor evidence="12">
        <name>thiamine diphosphate</name>
        <dbReference type="ChEBI" id="CHEBI:58937"/>
    </cofactor>
    <text evidence="12">Binds 1 thiamine pyrophosphate per subunit.</text>
</comment>
<dbReference type="GO" id="GO:0030976">
    <property type="term" value="F:thiamine pyrophosphate binding"/>
    <property type="evidence" value="ECO:0007669"/>
    <property type="project" value="UniProtKB-UniRule"/>
</dbReference>
<evidence type="ECO:0000256" key="3">
    <source>
        <dbReference type="ARBA" id="ARBA00007812"/>
    </source>
</evidence>
<evidence type="ECO:0000313" key="16">
    <source>
        <dbReference type="EMBL" id="BEP28278.1"/>
    </source>
</evidence>
<keyword evidence="8 12" id="KW-0460">Magnesium</keyword>
<dbReference type="Gene3D" id="3.40.50.970">
    <property type="match status" value="2"/>
</dbReference>
<keyword evidence="7 12" id="KW-0479">Metal-binding</keyword>
<feature type="domain" description="Thiamine pyrophosphate enzyme TPP-binding" evidence="14">
    <location>
        <begin position="376"/>
        <end position="523"/>
    </location>
</feature>
<dbReference type="InterPro" id="IPR012001">
    <property type="entry name" value="Thiamin_PyroP_enz_TPP-bd_dom"/>
</dbReference>
<dbReference type="FunFam" id="3.40.50.970:FF:000007">
    <property type="entry name" value="Acetolactate synthase"/>
    <property type="match status" value="1"/>
</dbReference>
<comment type="cofactor">
    <cofactor evidence="12">
        <name>Mg(2+)</name>
        <dbReference type="ChEBI" id="CHEBI:18420"/>
    </cofactor>
    <text evidence="12">Binds 1 Mg(2+) ion per subunit.</text>
</comment>
<dbReference type="GO" id="GO:0009099">
    <property type="term" value="P:L-valine biosynthetic process"/>
    <property type="evidence" value="ECO:0007669"/>
    <property type="project" value="TreeGrafter"/>
</dbReference>
<dbReference type="GO" id="GO:0003984">
    <property type="term" value="F:acetolactate synthase activity"/>
    <property type="evidence" value="ECO:0007669"/>
    <property type="project" value="UniProtKB-EC"/>
</dbReference>
<accession>A0AAU9EFS5</accession>
<keyword evidence="6 12" id="KW-0808">Transferase</keyword>
<comment type="pathway">
    <text evidence="2 12">Amino-acid biosynthesis; L-valine biosynthesis; L-valine from pyruvate: step 1/4.</text>
</comment>
<protein>
    <recommendedName>
        <fullName evidence="4 12">Acetolactate synthase</fullName>
        <ecNumber evidence="4 12">2.2.1.6</ecNumber>
    </recommendedName>
</protein>
<evidence type="ECO:0000256" key="12">
    <source>
        <dbReference type="RuleBase" id="RU003591"/>
    </source>
</evidence>
<comment type="catalytic activity">
    <reaction evidence="11 12">
        <text>2 pyruvate + H(+) = (2S)-2-acetolactate + CO2</text>
        <dbReference type="Rhea" id="RHEA:25249"/>
        <dbReference type="ChEBI" id="CHEBI:15361"/>
        <dbReference type="ChEBI" id="CHEBI:15378"/>
        <dbReference type="ChEBI" id="CHEBI:16526"/>
        <dbReference type="ChEBI" id="CHEBI:58476"/>
        <dbReference type="EC" id="2.2.1.6"/>
    </reaction>
</comment>
<evidence type="ECO:0000256" key="7">
    <source>
        <dbReference type="ARBA" id="ARBA00022723"/>
    </source>
</evidence>
<dbReference type="SUPFAM" id="SSF52518">
    <property type="entry name" value="Thiamin diphosphate-binding fold (THDP-binding)"/>
    <property type="match status" value="2"/>
</dbReference>
<dbReference type="Pfam" id="PF02775">
    <property type="entry name" value="TPP_enzyme_C"/>
    <property type="match status" value="1"/>
</dbReference>
<evidence type="ECO:0000259" key="14">
    <source>
        <dbReference type="Pfam" id="PF02775"/>
    </source>
</evidence>
<dbReference type="EMBL" id="AP028654">
    <property type="protein sequence ID" value="BEP28278.1"/>
    <property type="molecule type" value="Genomic_DNA"/>
</dbReference>
<dbReference type="GO" id="GO:0009097">
    <property type="term" value="P:isoleucine biosynthetic process"/>
    <property type="evidence" value="ECO:0007669"/>
    <property type="project" value="TreeGrafter"/>
</dbReference>
<evidence type="ECO:0000256" key="8">
    <source>
        <dbReference type="ARBA" id="ARBA00022842"/>
    </source>
</evidence>
<feature type="domain" description="Thiamine pyrophosphate enzyme N-terminal TPP-binding" evidence="15">
    <location>
        <begin position="4"/>
        <end position="119"/>
    </location>
</feature>
<feature type="domain" description="Thiamine pyrophosphate enzyme central" evidence="13">
    <location>
        <begin position="192"/>
        <end position="326"/>
    </location>
</feature>
<dbReference type="InterPro" id="IPR045229">
    <property type="entry name" value="TPP_enz"/>
</dbReference>
<keyword evidence="17" id="KW-1185">Reference proteome</keyword>
<keyword evidence="5 12" id="KW-0028">Amino-acid biosynthesis</keyword>
<dbReference type="GO" id="GO:0000287">
    <property type="term" value="F:magnesium ion binding"/>
    <property type="evidence" value="ECO:0007669"/>
    <property type="project" value="UniProtKB-UniRule"/>
</dbReference>
<evidence type="ECO:0000256" key="11">
    <source>
        <dbReference type="ARBA" id="ARBA00048670"/>
    </source>
</evidence>
<evidence type="ECO:0000313" key="17">
    <source>
        <dbReference type="Proteomes" id="UP001321786"/>
    </source>
</evidence>
<dbReference type="SUPFAM" id="SSF52467">
    <property type="entry name" value="DHS-like NAD/FAD-binding domain"/>
    <property type="match status" value="1"/>
</dbReference>
<dbReference type="CDD" id="cd02015">
    <property type="entry name" value="TPP_AHAS"/>
    <property type="match status" value="1"/>
</dbReference>
<dbReference type="InterPro" id="IPR011766">
    <property type="entry name" value="TPP_enzyme_TPP-bd"/>
</dbReference>
<evidence type="ECO:0000256" key="10">
    <source>
        <dbReference type="ARBA" id="ARBA00023304"/>
    </source>
</evidence>
<dbReference type="InterPro" id="IPR039368">
    <property type="entry name" value="AHAS_TPP"/>
</dbReference>
<dbReference type="InterPro" id="IPR029035">
    <property type="entry name" value="DHS-like_NAD/FAD-binding_dom"/>
</dbReference>
<sequence length="549" mass="60779">MRYNGAKIVLDKLKDNGVDTIFGYPGGAVIPLYDELYKFDKFFTHIRTSHEQGAVHAADGYARSTGKVGVCFVTSGPGATNTITGLATAYMDSVPLVVFSGQVPSSLLGKDSFQEVDITGITMSVTKYNYIVRDTNNLASVIDEAFSIASSGRPGPVLIDVPKDIFINEIEYINKKFIKEDNKFKKVSKAKIDQAIKLLSNSTRPVIYAGGGITLSESSKELNELINKCNIPVLNTLMGLGSVPRISKLSLGLVGMHGSVYANKVMNNADLIISIGARFSDRVIGNPKEFGNDKKIIQIDVDKTEMNKNVEVDLTLLGDVKHTISEILRKHSKVYSNWWIKYFEEVKDVFEHTDFSPKTILEEVNAKYPNALVATDVGQHQLWTAQYWKFNKTRSFMTSGGLGTMGYGLGSAIGVKIGNRDKDVVLITGDGSFRMNFNELASLNDYGIKITIVLMKNNSLGMVRQWQNIFKDKRYSETCIEDNLNYEYLAKAFNLNSYKCSDSSELNNALEDSNKKEKSSLIVCNIFKDECVLPIVPPGKGVDDIIVNI</sequence>
<dbReference type="InterPro" id="IPR029061">
    <property type="entry name" value="THDP-binding"/>
</dbReference>
<evidence type="ECO:0000256" key="1">
    <source>
        <dbReference type="ARBA" id="ARBA00004974"/>
    </source>
</evidence>
<dbReference type="NCBIfam" id="TIGR00118">
    <property type="entry name" value="acolac_lg"/>
    <property type="match status" value="1"/>
</dbReference>
<evidence type="ECO:0000259" key="13">
    <source>
        <dbReference type="Pfam" id="PF00205"/>
    </source>
</evidence>